<reference evidence="17" key="1">
    <citation type="submission" date="2020-11" db="EMBL/GenBank/DDBJ databases">
        <title>Sequencing the genomes of 1000 actinobacteria strains.</title>
        <authorList>
            <person name="Klenk H.-P."/>
        </authorList>
    </citation>
    <scope>NUCLEOTIDE SEQUENCE</scope>
    <source>
        <strain evidence="17">DSM 45632</strain>
    </source>
</reference>
<dbReference type="AlphaFoldDB" id="A0A931DTW6"/>
<evidence type="ECO:0000256" key="16">
    <source>
        <dbReference type="SAM" id="Coils"/>
    </source>
</evidence>
<comment type="function">
    <text evidence="12 14">F(1)F(0) ATP synthase produces ATP from ADP in the presence of a proton or sodium gradient. F-type ATPases consist of two structural domains, F(1) containing the extramembraneous catalytic core and F(0) containing the membrane proton channel, linked together by a central stalk and a peripheral stalk. During catalysis, ATP synthesis in the catalytic domain of F(1) is coupled via a rotary mechanism of the central stalk subunits to proton translocation.</text>
</comment>
<feature type="transmembrane region" description="Helical" evidence="14">
    <location>
        <begin position="37"/>
        <end position="56"/>
    </location>
</feature>
<keyword evidence="18" id="KW-1185">Reference proteome</keyword>
<dbReference type="GO" id="GO:0046961">
    <property type="term" value="F:proton-transporting ATPase activity, rotational mechanism"/>
    <property type="evidence" value="ECO:0007669"/>
    <property type="project" value="TreeGrafter"/>
</dbReference>
<keyword evidence="6 14" id="KW-0812">Transmembrane</keyword>
<keyword evidence="9 14" id="KW-0406">Ion transport</keyword>
<feature type="coiled-coil region" evidence="16">
    <location>
        <begin position="74"/>
        <end position="119"/>
    </location>
</feature>
<evidence type="ECO:0000256" key="3">
    <source>
        <dbReference type="ARBA" id="ARBA00022448"/>
    </source>
</evidence>
<evidence type="ECO:0000256" key="12">
    <source>
        <dbReference type="ARBA" id="ARBA00025198"/>
    </source>
</evidence>
<comment type="function">
    <text evidence="14">Component of the F(0) channel, it forms part of the peripheral stalk, linking F(1) to F(0).</text>
</comment>
<name>A0A931DTW6_9CORY</name>
<organism evidence="17 18">
    <name type="scientific">Corynebacterium aquatimens</name>
    <dbReference type="NCBI Taxonomy" id="1190508"/>
    <lineage>
        <taxon>Bacteria</taxon>
        <taxon>Bacillati</taxon>
        <taxon>Actinomycetota</taxon>
        <taxon>Actinomycetes</taxon>
        <taxon>Mycobacteriales</taxon>
        <taxon>Corynebacteriaceae</taxon>
        <taxon>Corynebacterium</taxon>
    </lineage>
</organism>
<proteinExistence type="inferred from homology"/>
<dbReference type="PANTHER" id="PTHR33445">
    <property type="entry name" value="ATP SYNTHASE SUBUNIT B', CHLOROPLASTIC"/>
    <property type="match status" value="1"/>
</dbReference>
<keyword evidence="4 14" id="KW-1003">Cell membrane</keyword>
<keyword evidence="7 14" id="KW-0375">Hydrogen ion transport</keyword>
<evidence type="ECO:0000256" key="6">
    <source>
        <dbReference type="ARBA" id="ARBA00022692"/>
    </source>
</evidence>
<gene>
    <name evidence="14" type="primary">atpF</name>
    <name evidence="17" type="ORF">IW254_000343</name>
</gene>
<evidence type="ECO:0000256" key="7">
    <source>
        <dbReference type="ARBA" id="ARBA00022781"/>
    </source>
</evidence>
<evidence type="ECO:0000313" key="18">
    <source>
        <dbReference type="Proteomes" id="UP000658613"/>
    </source>
</evidence>
<keyword evidence="3 14" id="KW-0813">Transport</keyword>
<keyword evidence="10 14" id="KW-0472">Membrane</keyword>
<dbReference type="InterPro" id="IPR028987">
    <property type="entry name" value="ATP_synth_B-like_membr_sf"/>
</dbReference>
<evidence type="ECO:0000256" key="4">
    <source>
        <dbReference type="ARBA" id="ARBA00022475"/>
    </source>
</evidence>
<evidence type="ECO:0000256" key="2">
    <source>
        <dbReference type="ARBA" id="ARBA00005513"/>
    </source>
</evidence>
<evidence type="ECO:0000256" key="10">
    <source>
        <dbReference type="ARBA" id="ARBA00023136"/>
    </source>
</evidence>
<evidence type="ECO:0000256" key="15">
    <source>
        <dbReference type="RuleBase" id="RU003848"/>
    </source>
</evidence>
<dbReference type="Proteomes" id="UP000658613">
    <property type="component" value="Unassembled WGS sequence"/>
</dbReference>
<dbReference type="SUPFAM" id="SSF81573">
    <property type="entry name" value="F1F0 ATP synthase subunit B, membrane domain"/>
    <property type="match status" value="1"/>
</dbReference>
<evidence type="ECO:0000256" key="13">
    <source>
        <dbReference type="ARBA" id="ARBA00025830"/>
    </source>
</evidence>
<dbReference type="NCBIfam" id="TIGR01144">
    <property type="entry name" value="ATP_synt_b"/>
    <property type="match status" value="1"/>
</dbReference>
<dbReference type="NCBIfam" id="NF004412">
    <property type="entry name" value="PRK05759.1-3"/>
    <property type="match status" value="1"/>
</dbReference>
<dbReference type="Gene3D" id="1.20.5.620">
    <property type="entry name" value="F1F0 ATP synthase subunit B, membrane domain"/>
    <property type="match status" value="1"/>
</dbReference>
<evidence type="ECO:0000256" key="5">
    <source>
        <dbReference type="ARBA" id="ARBA00022547"/>
    </source>
</evidence>
<evidence type="ECO:0000256" key="1">
    <source>
        <dbReference type="ARBA" id="ARBA00004162"/>
    </source>
</evidence>
<comment type="caution">
    <text evidence="17">The sequence shown here is derived from an EMBL/GenBank/DDBJ whole genome shotgun (WGS) entry which is preliminary data.</text>
</comment>
<comment type="similarity">
    <text evidence="2 14 15">Belongs to the ATPase B chain family.</text>
</comment>
<evidence type="ECO:0000256" key="11">
    <source>
        <dbReference type="ARBA" id="ARBA00023310"/>
    </source>
</evidence>
<evidence type="ECO:0000256" key="8">
    <source>
        <dbReference type="ARBA" id="ARBA00022989"/>
    </source>
</evidence>
<evidence type="ECO:0000256" key="9">
    <source>
        <dbReference type="ARBA" id="ARBA00023065"/>
    </source>
</evidence>
<dbReference type="EMBL" id="JADOUE010000001">
    <property type="protein sequence ID" value="MBG6121374.1"/>
    <property type="molecule type" value="Genomic_DNA"/>
</dbReference>
<evidence type="ECO:0000256" key="14">
    <source>
        <dbReference type="HAMAP-Rule" id="MF_01398"/>
    </source>
</evidence>
<evidence type="ECO:0000313" key="17">
    <source>
        <dbReference type="EMBL" id="MBG6121374.1"/>
    </source>
</evidence>
<dbReference type="Pfam" id="PF00430">
    <property type="entry name" value="ATP-synt_B"/>
    <property type="match status" value="1"/>
</dbReference>
<dbReference type="InterPro" id="IPR050059">
    <property type="entry name" value="ATP_synthase_B_chain"/>
</dbReference>
<dbReference type="PANTHER" id="PTHR33445:SF1">
    <property type="entry name" value="ATP SYNTHASE SUBUNIT B"/>
    <property type="match status" value="1"/>
</dbReference>
<comment type="subunit">
    <text evidence="13 14">F-type ATPases have 2 components, F(1) - the catalytic core - and F(0) - the membrane proton channel. F(1) has five subunits: alpha(3), beta(3), gamma(1), delta(1), epsilon(1). F(0) has three main subunits: a(1), b(2) and c(10-14). The alpha and beta chains form an alternating ring which encloses part of the gamma chain. F(1) is attached to F(0) by a central stalk formed by the gamma and epsilon chains, while a peripheral stalk is formed by the delta and b chains.</text>
</comment>
<sequence>MTNVIFYLAEGGEKLPLDGEPQGAGAPNILLPAPYDIVWSLVVFLIVFLLFWKFVLPKFQEVLAEREDRIKGGIERAQAAQAEAKAALEKNNAQLAEARAEAAQIREDAREKGKEIEAEHRAKAEAESRRIIEAGEKQLMASREQVVAELRNELGQNSINLAEELLGHELSDSTRRSNTIDQFLSQLDSVAPAGSSGK</sequence>
<dbReference type="HAMAP" id="MF_01398">
    <property type="entry name" value="ATP_synth_b_bprime"/>
    <property type="match status" value="1"/>
</dbReference>
<keyword evidence="11 14" id="KW-0066">ATP synthesis</keyword>
<keyword evidence="16" id="KW-0175">Coiled coil</keyword>
<dbReference type="InterPro" id="IPR005864">
    <property type="entry name" value="ATP_synth_F0_bsu_bac"/>
</dbReference>
<dbReference type="InterPro" id="IPR002146">
    <property type="entry name" value="ATP_synth_b/b'su_bac/chlpt"/>
</dbReference>
<dbReference type="GO" id="GO:0005886">
    <property type="term" value="C:plasma membrane"/>
    <property type="evidence" value="ECO:0007669"/>
    <property type="project" value="UniProtKB-SubCell"/>
</dbReference>
<dbReference type="GO" id="GO:0046933">
    <property type="term" value="F:proton-transporting ATP synthase activity, rotational mechanism"/>
    <property type="evidence" value="ECO:0007669"/>
    <property type="project" value="UniProtKB-UniRule"/>
</dbReference>
<accession>A0A931DTW6</accession>
<dbReference type="CDD" id="cd06503">
    <property type="entry name" value="ATP-synt_Fo_b"/>
    <property type="match status" value="1"/>
</dbReference>
<keyword evidence="5 14" id="KW-0138">CF(0)</keyword>
<comment type="subcellular location">
    <subcellularLocation>
        <location evidence="1 14">Cell membrane</location>
        <topology evidence="1 14">Single-pass membrane protein</topology>
    </subcellularLocation>
</comment>
<keyword evidence="8 14" id="KW-1133">Transmembrane helix</keyword>
<protein>
    <recommendedName>
        <fullName evidence="14">ATP synthase subunit b</fullName>
    </recommendedName>
    <alternativeName>
        <fullName evidence="14">ATP synthase F(0) sector subunit b</fullName>
    </alternativeName>
    <alternativeName>
        <fullName evidence="14">ATPase subunit I</fullName>
    </alternativeName>
    <alternativeName>
        <fullName evidence="14">F-type ATPase subunit b</fullName>
        <shortName evidence="14">F-ATPase subunit b</shortName>
    </alternativeName>
</protein>
<dbReference type="GO" id="GO:0045259">
    <property type="term" value="C:proton-transporting ATP synthase complex"/>
    <property type="evidence" value="ECO:0007669"/>
    <property type="project" value="UniProtKB-KW"/>
</dbReference>
<dbReference type="RefSeq" id="WP_196823945.1">
    <property type="nucleotide sequence ID" value="NZ_CP046980.1"/>
</dbReference>